<organism evidence="2 3">
    <name type="scientific">Streptomyces prasinopilosus</name>
    <dbReference type="NCBI Taxonomy" id="67344"/>
    <lineage>
        <taxon>Bacteria</taxon>
        <taxon>Bacillati</taxon>
        <taxon>Actinomycetota</taxon>
        <taxon>Actinomycetes</taxon>
        <taxon>Kitasatosporales</taxon>
        <taxon>Streptomycetaceae</taxon>
        <taxon>Streptomyces</taxon>
    </lineage>
</organism>
<reference evidence="3" key="1">
    <citation type="submission" date="2016-10" db="EMBL/GenBank/DDBJ databases">
        <authorList>
            <person name="Varghese N."/>
            <person name="Submissions S."/>
        </authorList>
    </citation>
    <scope>NUCLEOTIDE SEQUENCE [LARGE SCALE GENOMIC DNA]</scope>
    <source>
        <strain evidence="3">CGMCC 4.3504</strain>
    </source>
</reference>
<proteinExistence type="predicted"/>
<dbReference type="AlphaFoldDB" id="A0A1G6LSX4"/>
<dbReference type="EMBL" id="FMZK01000002">
    <property type="protein sequence ID" value="SDC46309.1"/>
    <property type="molecule type" value="Genomic_DNA"/>
</dbReference>
<dbReference type="STRING" id="67344.SAMN05216505_102245"/>
<evidence type="ECO:0000259" key="1">
    <source>
        <dbReference type="Pfam" id="PF04149"/>
    </source>
</evidence>
<sequence>MTNRPSGNGSALEWVKSSYSTNDGPECVEVASTPGTIHVRDSKHIHGPRLAFAPQQWAAFLPYASGRR</sequence>
<accession>A0A1G6LSX4</accession>
<feature type="domain" description="DUF397" evidence="1">
    <location>
        <begin position="12"/>
        <end position="61"/>
    </location>
</feature>
<dbReference type="Pfam" id="PF04149">
    <property type="entry name" value="DUF397"/>
    <property type="match status" value="1"/>
</dbReference>
<evidence type="ECO:0000313" key="3">
    <source>
        <dbReference type="Proteomes" id="UP000182100"/>
    </source>
</evidence>
<evidence type="ECO:0000313" key="2">
    <source>
        <dbReference type="EMBL" id="SDC46309.1"/>
    </source>
</evidence>
<gene>
    <name evidence="2" type="ORF">SAMN05216505_102245</name>
</gene>
<name>A0A1G6LSX4_9ACTN</name>
<protein>
    <recommendedName>
        <fullName evidence="1">DUF397 domain-containing protein</fullName>
    </recommendedName>
</protein>
<dbReference type="Proteomes" id="UP000182100">
    <property type="component" value="Unassembled WGS sequence"/>
</dbReference>
<keyword evidence="3" id="KW-1185">Reference proteome</keyword>
<dbReference type="RefSeq" id="WP_055575051.1">
    <property type="nucleotide sequence ID" value="NZ_FMZK01000002.1"/>
</dbReference>
<dbReference type="InterPro" id="IPR007278">
    <property type="entry name" value="DUF397"/>
</dbReference>